<comment type="caution">
    <text evidence="1">The sequence shown here is derived from an EMBL/GenBank/DDBJ whole genome shotgun (WGS) entry which is preliminary data.</text>
</comment>
<evidence type="ECO:0000313" key="2">
    <source>
        <dbReference type="Proteomes" id="UP001057402"/>
    </source>
</evidence>
<accession>A0ACB9SA72</accession>
<reference evidence="2" key="1">
    <citation type="journal article" date="2023" name="Front. Plant Sci.">
        <title>Chromosomal-level genome assembly of Melastoma candidum provides insights into trichome evolution.</title>
        <authorList>
            <person name="Zhong Y."/>
            <person name="Wu W."/>
            <person name="Sun C."/>
            <person name="Zou P."/>
            <person name="Liu Y."/>
            <person name="Dai S."/>
            <person name="Zhou R."/>
        </authorList>
    </citation>
    <scope>NUCLEOTIDE SEQUENCE [LARGE SCALE GENOMIC DNA]</scope>
</reference>
<keyword evidence="2" id="KW-1185">Reference proteome</keyword>
<organism evidence="1 2">
    <name type="scientific">Melastoma candidum</name>
    <dbReference type="NCBI Taxonomy" id="119954"/>
    <lineage>
        <taxon>Eukaryota</taxon>
        <taxon>Viridiplantae</taxon>
        <taxon>Streptophyta</taxon>
        <taxon>Embryophyta</taxon>
        <taxon>Tracheophyta</taxon>
        <taxon>Spermatophyta</taxon>
        <taxon>Magnoliopsida</taxon>
        <taxon>eudicotyledons</taxon>
        <taxon>Gunneridae</taxon>
        <taxon>Pentapetalae</taxon>
        <taxon>rosids</taxon>
        <taxon>malvids</taxon>
        <taxon>Myrtales</taxon>
        <taxon>Melastomataceae</taxon>
        <taxon>Melastomatoideae</taxon>
        <taxon>Melastomateae</taxon>
        <taxon>Melastoma</taxon>
    </lineage>
</organism>
<proteinExistence type="predicted"/>
<protein>
    <submittedName>
        <fullName evidence="1">Uncharacterized protein</fullName>
    </submittedName>
</protein>
<sequence>MVLSHGINGTESFQPASVFPLDQTVVDNPLLGPVGCLAWNHSPTIPFMLGHGARNLQQLRQMQSMRDPCFQFRPQVLATPLPLPSGNHFFV</sequence>
<name>A0ACB9SA72_9MYRT</name>
<gene>
    <name evidence="1" type="ORF">MLD38_000482</name>
</gene>
<dbReference type="EMBL" id="CM042880">
    <property type="protein sequence ID" value="KAI4388122.1"/>
    <property type="molecule type" value="Genomic_DNA"/>
</dbReference>
<evidence type="ECO:0000313" key="1">
    <source>
        <dbReference type="EMBL" id="KAI4388122.1"/>
    </source>
</evidence>
<dbReference type="Proteomes" id="UP001057402">
    <property type="component" value="Chromosome 1"/>
</dbReference>